<feature type="region of interest" description="Disordered" evidence="4">
    <location>
        <begin position="433"/>
        <end position="456"/>
    </location>
</feature>
<name>A0ABU1RQ41_9GAMM</name>
<evidence type="ECO:0000313" key="5">
    <source>
        <dbReference type="EMBL" id="MDR6840450.1"/>
    </source>
</evidence>
<organism evidence="5 6">
    <name type="scientific">Pseudoxanthomonas sacheonensis</name>
    <dbReference type="NCBI Taxonomy" id="443615"/>
    <lineage>
        <taxon>Bacteria</taxon>
        <taxon>Pseudomonadati</taxon>
        <taxon>Pseudomonadota</taxon>
        <taxon>Gammaproteobacteria</taxon>
        <taxon>Lysobacterales</taxon>
        <taxon>Lysobacteraceae</taxon>
        <taxon>Pseudoxanthomonas</taxon>
    </lineage>
</organism>
<dbReference type="InterPro" id="IPR010123">
    <property type="entry name" value="PHA_synth_III_E"/>
</dbReference>
<dbReference type="RefSeq" id="WP_310090329.1">
    <property type="nucleotide sequence ID" value="NZ_JAVDTT010000001.1"/>
</dbReference>
<sequence>MFGNGFGSGFDNKGDFESMARQYWSAWGQAMRQGGLGAAAPAQPSSQWQQAVDWWSQLMPGGPSQANDAVARFNQQASQWFGQMQQVAAQFAGQDSNAADVSQAWRRAMGANADNPFPDMFKAMRGQGANGLDEWLDQVKPYLEGFQQQSQRWQQLPAFGQYREHQERWQALQLAQQDYQQQTEAFNALMMKCAQRAFEVFEDKLTAHEEPGRQITSARALFDLWIDSAEQAYAGIALSAEFREVYGALTNAQMRLRAAIQLEVEHLTGLFGMPTRTEIDSAHRKIADLERALRRAASAGSRPVAERRAAAAPSAPEPAATPAKPKPRRAAKSVARKPQPVRKPAGKRTPPRKTAARKLAAKPAVVEQKETAKRVSRKAVSKKASVVSQKPAGKPAPIKKRPEAKTVAKAASIPSGNGRVVSMKDWVARYAAVNTPDAIGSDAAGKQKRSGKKARK</sequence>
<dbReference type="Pfam" id="PF09712">
    <property type="entry name" value="PHA_synth_III_E"/>
    <property type="match status" value="1"/>
</dbReference>
<accession>A0ABU1RQ41</accession>
<evidence type="ECO:0000256" key="1">
    <source>
        <dbReference type="ARBA" id="ARBA00004683"/>
    </source>
</evidence>
<dbReference type="Proteomes" id="UP001254759">
    <property type="component" value="Unassembled WGS sequence"/>
</dbReference>
<evidence type="ECO:0000256" key="4">
    <source>
        <dbReference type="SAM" id="MobiDB-lite"/>
    </source>
</evidence>
<proteinExistence type="predicted"/>
<dbReference type="EMBL" id="JAVDTT010000001">
    <property type="protein sequence ID" value="MDR6840450.1"/>
    <property type="molecule type" value="Genomic_DNA"/>
</dbReference>
<feature type="region of interest" description="Disordered" evidence="4">
    <location>
        <begin position="296"/>
        <end position="410"/>
    </location>
</feature>
<feature type="compositionally biased region" description="Low complexity" evidence="4">
    <location>
        <begin position="310"/>
        <end position="323"/>
    </location>
</feature>
<feature type="compositionally biased region" description="Basic residues" evidence="4">
    <location>
        <begin position="344"/>
        <end position="360"/>
    </location>
</feature>
<protein>
    <recommendedName>
        <fullName evidence="2">Poly(3-hydroxyalkanoate) polymerase subunit PhaE</fullName>
    </recommendedName>
</protein>
<keyword evidence="6" id="KW-1185">Reference proteome</keyword>
<reference evidence="5 6" key="1">
    <citation type="submission" date="2023-07" db="EMBL/GenBank/DDBJ databases">
        <title>Sorghum-associated microbial communities from plants grown in Nebraska, USA.</title>
        <authorList>
            <person name="Schachtman D."/>
        </authorList>
    </citation>
    <scope>NUCLEOTIDE SEQUENCE [LARGE SCALE GENOMIC DNA]</scope>
    <source>
        <strain evidence="5 6">BE107</strain>
    </source>
</reference>
<feature type="compositionally biased region" description="Basic residues" evidence="4">
    <location>
        <begin position="446"/>
        <end position="456"/>
    </location>
</feature>
<keyword evidence="3" id="KW-0583">PHB biosynthesis</keyword>
<evidence type="ECO:0000256" key="3">
    <source>
        <dbReference type="ARBA" id="ARBA00022752"/>
    </source>
</evidence>
<comment type="pathway">
    <text evidence="1">Biopolymer metabolism; poly-(R)-3-hydroxybutanoate biosynthesis.</text>
</comment>
<feature type="compositionally biased region" description="Basic residues" evidence="4">
    <location>
        <begin position="325"/>
        <end position="335"/>
    </location>
</feature>
<comment type="caution">
    <text evidence="5">The sequence shown here is derived from an EMBL/GenBank/DDBJ whole genome shotgun (WGS) entry which is preliminary data.</text>
</comment>
<evidence type="ECO:0000313" key="6">
    <source>
        <dbReference type="Proteomes" id="UP001254759"/>
    </source>
</evidence>
<dbReference type="NCBIfam" id="TIGR01834">
    <property type="entry name" value="PHA_synth_III_E"/>
    <property type="match status" value="1"/>
</dbReference>
<gene>
    <name evidence="5" type="ORF">J2W94_000714</name>
</gene>
<evidence type="ECO:0000256" key="2">
    <source>
        <dbReference type="ARBA" id="ARBA00019066"/>
    </source>
</evidence>